<evidence type="ECO:0000313" key="9">
    <source>
        <dbReference type="EMBL" id="NYS47235.1"/>
    </source>
</evidence>
<dbReference type="InterPro" id="IPR018076">
    <property type="entry name" value="T2SS_GspF_dom"/>
</dbReference>
<dbReference type="Proteomes" id="UP000531840">
    <property type="component" value="Unassembled WGS sequence"/>
</dbReference>
<evidence type="ECO:0000256" key="3">
    <source>
        <dbReference type="ARBA" id="ARBA00022475"/>
    </source>
</evidence>
<feature type="transmembrane region" description="Helical" evidence="7">
    <location>
        <begin position="158"/>
        <end position="188"/>
    </location>
</feature>
<gene>
    <name evidence="9" type="ORF">HZY85_03370</name>
</gene>
<dbReference type="InterPro" id="IPR042094">
    <property type="entry name" value="T2SS_GspF_sf"/>
</dbReference>
<dbReference type="PRINTS" id="PR00812">
    <property type="entry name" value="BCTERIALGSPF"/>
</dbReference>
<protein>
    <submittedName>
        <fullName evidence="9">Type II secretion system F family protein</fullName>
    </submittedName>
</protein>
<evidence type="ECO:0000256" key="4">
    <source>
        <dbReference type="ARBA" id="ARBA00022692"/>
    </source>
</evidence>
<keyword evidence="4 7" id="KW-0812">Transmembrane</keyword>
<reference evidence="9 10" key="1">
    <citation type="submission" date="2020-07" db="EMBL/GenBank/DDBJ databases">
        <title>MOT database genomes.</title>
        <authorList>
            <person name="Joseph S."/>
            <person name="Aduse-Opoku J."/>
            <person name="Hashim A."/>
            <person name="Wade W."/>
            <person name="Curtis M."/>
        </authorList>
    </citation>
    <scope>NUCLEOTIDE SEQUENCE [LARGE SCALE GENOMIC DNA]</scope>
    <source>
        <strain evidence="9 10">CIP 106318</strain>
    </source>
</reference>
<evidence type="ECO:0000256" key="6">
    <source>
        <dbReference type="ARBA" id="ARBA00023136"/>
    </source>
</evidence>
<accession>A0ABX2SYE0</accession>
<feature type="domain" description="Type II secretion system protein GspF" evidence="8">
    <location>
        <begin position="220"/>
        <end position="339"/>
    </location>
</feature>
<comment type="caution">
    <text evidence="9">The sequence shown here is derived from an EMBL/GenBank/DDBJ whole genome shotgun (WGS) entry which is preliminary data.</text>
</comment>
<evidence type="ECO:0000256" key="7">
    <source>
        <dbReference type="SAM" id="Phobius"/>
    </source>
</evidence>
<evidence type="ECO:0000259" key="8">
    <source>
        <dbReference type="Pfam" id="PF00482"/>
    </source>
</evidence>
<sequence>MKKKNGDIKKLLNSNEKIFFIKRLNELINHGYTLEDSIEFILLQYNADKTILDKLKYELSTGKKLSDILLYLNYSSIVVSKMKFAENYGRISNILTEIENYLLIKKEQKEKIINTIRYPLFLTTTLIALLIMFNMLVIPQFQSIYTSSNLPMDRQVAILITILYYLPKFLTVLIAFLIVITIYILYLYKYKKNTFLKTILNIPFLNSYFKYYFSYQYSLELSLFLKSGFSIKIALEEIIEKNYDYFFTEFSKQINNQLIIGKSFEESVRNINYFDENMYKFIIHGRKNSMLDKELKLFSDIMLDSFIKLIDSRLKKIQPILFLFLALIIVGLYLVILLPIFNMTSAIK</sequence>
<evidence type="ECO:0000256" key="2">
    <source>
        <dbReference type="ARBA" id="ARBA00005745"/>
    </source>
</evidence>
<evidence type="ECO:0000256" key="5">
    <source>
        <dbReference type="ARBA" id="ARBA00022989"/>
    </source>
</evidence>
<feature type="transmembrane region" description="Helical" evidence="7">
    <location>
        <begin position="320"/>
        <end position="341"/>
    </location>
</feature>
<evidence type="ECO:0000256" key="1">
    <source>
        <dbReference type="ARBA" id="ARBA00004651"/>
    </source>
</evidence>
<keyword evidence="3" id="KW-1003">Cell membrane</keyword>
<dbReference type="InterPro" id="IPR003004">
    <property type="entry name" value="GspF/PilC"/>
</dbReference>
<comment type="similarity">
    <text evidence="2">Belongs to the GSP F family.</text>
</comment>
<feature type="transmembrane region" description="Helical" evidence="7">
    <location>
        <begin position="118"/>
        <end position="138"/>
    </location>
</feature>
<dbReference type="NCBIfam" id="NF041012">
    <property type="entry name" value="T4P_ComGB"/>
    <property type="match status" value="1"/>
</dbReference>
<dbReference type="PANTHER" id="PTHR30012">
    <property type="entry name" value="GENERAL SECRETION PATHWAY PROTEIN"/>
    <property type="match status" value="1"/>
</dbReference>
<dbReference type="Gene3D" id="1.20.81.30">
    <property type="entry name" value="Type II secretion system (T2SS), domain F"/>
    <property type="match status" value="2"/>
</dbReference>
<dbReference type="Pfam" id="PF00482">
    <property type="entry name" value="T2SSF"/>
    <property type="match status" value="1"/>
</dbReference>
<name>A0ABX2SYE0_9BACL</name>
<keyword evidence="6 7" id="KW-0472">Membrane</keyword>
<proteinExistence type="inferred from homology"/>
<keyword evidence="10" id="KW-1185">Reference proteome</keyword>
<dbReference type="EMBL" id="JACBYF010000004">
    <property type="protein sequence ID" value="NYS47235.1"/>
    <property type="molecule type" value="Genomic_DNA"/>
</dbReference>
<keyword evidence="5 7" id="KW-1133">Transmembrane helix</keyword>
<evidence type="ECO:0000313" key="10">
    <source>
        <dbReference type="Proteomes" id="UP000531840"/>
    </source>
</evidence>
<dbReference type="InterPro" id="IPR047692">
    <property type="entry name" value="T4P_ComGB"/>
</dbReference>
<dbReference type="PANTHER" id="PTHR30012:SF0">
    <property type="entry name" value="TYPE II SECRETION SYSTEM PROTEIN F-RELATED"/>
    <property type="match status" value="1"/>
</dbReference>
<organism evidence="9 10">
    <name type="scientific">Gemelliphila palaticanis</name>
    <dbReference type="NCBI Taxonomy" id="81950"/>
    <lineage>
        <taxon>Bacteria</taxon>
        <taxon>Bacillati</taxon>
        <taxon>Bacillota</taxon>
        <taxon>Bacilli</taxon>
        <taxon>Bacillales</taxon>
        <taxon>Gemellaceae</taxon>
        <taxon>Gemelliphila</taxon>
    </lineage>
</organism>
<comment type="subcellular location">
    <subcellularLocation>
        <location evidence="1">Cell membrane</location>
        <topology evidence="1">Multi-pass membrane protein</topology>
    </subcellularLocation>
</comment>